<dbReference type="EMBL" id="JBJKFK010000056">
    <property type="protein sequence ID" value="KAL3320380.1"/>
    <property type="molecule type" value="Genomic_DNA"/>
</dbReference>
<comment type="caution">
    <text evidence="1">The sequence shown here is derived from an EMBL/GenBank/DDBJ whole genome shotgun (WGS) entry which is preliminary data.</text>
</comment>
<gene>
    <name evidence="1" type="ORF">Ciccas_000940</name>
</gene>
<keyword evidence="2" id="KW-1185">Reference proteome</keyword>
<evidence type="ECO:0000313" key="2">
    <source>
        <dbReference type="Proteomes" id="UP001626550"/>
    </source>
</evidence>
<protein>
    <submittedName>
        <fullName evidence="1">Uncharacterized protein</fullName>
    </submittedName>
</protein>
<sequence>MPRVPSVSKAEEFCDSSSQNLNFDSSKRACSIRRSVSVGAIPSKLQQKDSEDETIGISSTKLFQELGLGCEAPPFIEVTVLGVGGIHLKALQGKKISCSVKFIQ</sequence>
<dbReference type="Proteomes" id="UP001626550">
    <property type="component" value="Unassembled WGS sequence"/>
</dbReference>
<evidence type="ECO:0000313" key="1">
    <source>
        <dbReference type="EMBL" id="KAL3320380.1"/>
    </source>
</evidence>
<name>A0ABD2QLG3_9PLAT</name>
<reference evidence="1 2" key="1">
    <citation type="submission" date="2024-11" db="EMBL/GenBank/DDBJ databases">
        <title>Adaptive evolution of stress response genes in parasites aligns with host niche diversity.</title>
        <authorList>
            <person name="Hahn C."/>
            <person name="Resl P."/>
        </authorList>
    </citation>
    <scope>NUCLEOTIDE SEQUENCE [LARGE SCALE GENOMIC DNA]</scope>
    <source>
        <strain evidence="1">EGGRZ-B1_66</strain>
        <tissue evidence="1">Body</tissue>
    </source>
</reference>
<dbReference type="AlphaFoldDB" id="A0ABD2QLG3"/>
<organism evidence="1 2">
    <name type="scientific">Cichlidogyrus casuarinus</name>
    <dbReference type="NCBI Taxonomy" id="1844966"/>
    <lineage>
        <taxon>Eukaryota</taxon>
        <taxon>Metazoa</taxon>
        <taxon>Spiralia</taxon>
        <taxon>Lophotrochozoa</taxon>
        <taxon>Platyhelminthes</taxon>
        <taxon>Monogenea</taxon>
        <taxon>Monopisthocotylea</taxon>
        <taxon>Dactylogyridea</taxon>
        <taxon>Ancyrocephalidae</taxon>
        <taxon>Cichlidogyrus</taxon>
    </lineage>
</organism>
<accession>A0ABD2QLG3</accession>
<proteinExistence type="predicted"/>